<evidence type="ECO:0008006" key="4">
    <source>
        <dbReference type="Google" id="ProtNLM"/>
    </source>
</evidence>
<feature type="transmembrane region" description="Helical" evidence="1">
    <location>
        <begin position="67"/>
        <end position="88"/>
    </location>
</feature>
<gene>
    <name evidence="2" type="primary">Contig14481.g15431</name>
    <name evidence="2" type="ORF">STYLEM_18207</name>
</gene>
<reference evidence="2 3" key="1">
    <citation type="submission" date="2014-06" db="EMBL/GenBank/DDBJ databases">
        <authorList>
            <person name="Swart Estienne"/>
        </authorList>
    </citation>
    <scope>NUCLEOTIDE SEQUENCE [LARGE SCALE GENOMIC DNA]</scope>
    <source>
        <strain evidence="2 3">130c</strain>
    </source>
</reference>
<keyword evidence="1" id="KW-1133">Transmembrane helix</keyword>
<evidence type="ECO:0000313" key="3">
    <source>
        <dbReference type="Proteomes" id="UP000039865"/>
    </source>
</evidence>
<feature type="transmembrane region" description="Helical" evidence="1">
    <location>
        <begin position="150"/>
        <end position="169"/>
    </location>
</feature>
<evidence type="ECO:0000313" key="2">
    <source>
        <dbReference type="EMBL" id="CDW89078.1"/>
    </source>
</evidence>
<dbReference type="OrthoDB" id="323678at2759"/>
<protein>
    <recommendedName>
        <fullName evidence="4">Transmembrane protein</fullName>
    </recommendedName>
</protein>
<dbReference type="EMBL" id="CCKQ01017211">
    <property type="protein sequence ID" value="CDW89078.1"/>
    <property type="molecule type" value="Genomic_DNA"/>
</dbReference>
<keyword evidence="1" id="KW-0812">Transmembrane</keyword>
<proteinExistence type="predicted"/>
<dbReference type="InParanoid" id="A0A078B6A4"/>
<sequence length="249" mass="29345">MHQQEQKDIKQCKQEEQRIDLYFNFEESAVPNIVSDDNLTTVRIALLIPSLLTFIGGMFVLSPLDMFLFFTNWGMHIVNISLILSILAKTDRWRKNLAFKKWAGILNEIAFISQFAIVTIYWPVLHSYSLEIVEKIRVEHPDMAWKVHHLIIYLHSIPALSIFLNVFISKLVFFYEHARGLVIYSTVYYIVNFLGTKYRGKPIYPFLTWEDWWSLVICIIIVLPNYYVYLGVCALVRYFRPPPNQIKTD</sequence>
<accession>A0A078B6A4</accession>
<keyword evidence="3" id="KW-1185">Reference proteome</keyword>
<feature type="transmembrane region" description="Helical" evidence="1">
    <location>
        <begin position="44"/>
        <end position="61"/>
    </location>
</feature>
<feature type="transmembrane region" description="Helical" evidence="1">
    <location>
        <begin position="212"/>
        <end position="239"/>
    </location>
</feature>
<feature type="transmembrane region" description="Helical" evidence="1">
    <location>
        <begin position="181"/>
        <end position="200"/>
    </location>
</feature>
<name>A0A078B6A4_STYLE</name>
<organism evidence="2 3">
    <name type="scientific">Stylonychia lemnae</name>
    <name type="common">Ciliate</name>
    <dbReference type="NCBI Taxonomy" id="5949"/>
    <lineage>
        <taxon>Eukaryota</taxon>
        <taxon>Sar</taxon>
        <taxon>Alveolata</taxon>
        <taxon>Ciliophora</taxon>
        <taxon>Intramacronucleata</taxon>
        <taxon>Spirotrichea</taxon>
        <taxon>Stichotrichia</taxon>
        <taxon>Sporadotrichida</taxon>
        <taxon>Oxytrichidae</taxon>
        <taxon>Stylonychinae</taxon>
        <taxon>Stylonychia</taxon>
    </lineage>
</organism>
<dbReference type="Proteomes" id="UP000039865">
    <property type="component" value="Unassembled WGS sequence"/>
</dbReference>
<dbReference type="AlphaFoldDB" id="A0A078B6A4"/>
<evidence type="ECO:0000256" key="1">
    <source>
        <dbReference type="SAM" id="Phobius"/>
    </source>
</evidence>
<feature type="transmembrane region" description="Helical" evidence="1">
    <location>
        <begin position="109"/>
        <end position="130"/>
    </location>
</feature>
<keyword evidence="1" id="KW-0472">Membrane</keyword>